<dbReference type="Proteomes" id="UP000196138">
    <property type="component" value="Chromosome"/>
</dbReference>
<dbReference type="Gene3D" id="3.40.50.720">
    <property type="entry name" value="NAD(P)-binding Rossmann-like Domain"/>
    <property type="match status" value="1"/>
</dbReference>
<accession>A0A1Y0EJ24</accession>
<gene>
    <name evidence="2" type="ORF">CCO03_02130</name>
</gene>
<dbReference type="InterPro" id="IPR001509">
    <property type="entry name" value="Epimerase_deHydtase"/>
</dbReference>
<dbReference type="EMBL" id="CP021455">
    <property type="protein sequence ID" value="ARU03643.1"/>
    <property type="molecule type" value="Genomic_DNA"/>
</dbReference>
<reference evidence="2 3" key="1">
    <citation type="submission" date="2017-05" db="EMBL/GenBank/DDBJ databases">
        <authorList>
            <person name="Song R."/>
            <person name="Chenine A.L."/>
            <person name="Ruprecht R.M."/>
        </authorList>
    </citation>
    <scope>NUCLEOTIDE SEQUENCE [LARGE SCALE GENOMIC DNA]</scope>
    <source>
        <strain evidence="2 3">DSM 26136</strain>
    </source>
</reference>
<dbReference type="OrthoDB" id="5295702at2"/>
<dbReference type="InterPro" id="IPR050177">
    <property type="entry name" value="Lipid_A_modif_metabolic_enz"/>
</dbReference>
<evidence type="ECO:0000313" key="3">
    <source>
        <dbReference type="Proteomes" id="UP000196138"/>
    </source>
</evidence>
<feature type="domain" description="NAD-dependent epimerase/dehydratase" evidence="1">
    <location>
        <begin position="14"/>
        <end position="245"/>
    </location>
</feature>
<dbReference type="AlphaFoldDB" id="A0A1Y0EJ24"/>
<dbReference type="SUPFAM" id="SSF51735">
    <property type="entry name" value="NAD(P)-binding Rossmann-fold domains"/>
    <property type="match status" value="1"/>
</dbReference>
<keyword evidence="3" id="KW-1185">Reference proteome</keyword>
<dbReference type="KEGG" id="cser:CCO03_02130"/>
<dbReference type="PANTHER" id="PTHR43245:SF53">
    <property type="entry name" value="EPIMERASE-RELATED"/>
    <property type="match status" value="1"/>
</dbReference>
<dbReference type="InterPro" id="IPR036291">
    <property type="entry name" value="NAD(P)-bd_dom_sf"/>
</dbReference>
<dbReference type="Gene3D" id="3.90.25.10">
    <property type="entry name" value="UDP-galactose 4-epimerase, domain 1"/>
    <property type="match status" value="1"/>
</dbReference>
<sequence length="313" mass="33972">MAAPTQAAQASPRVLLTGANGFTGRHLTALLNTLGWEVWAIDRSTLNVNSLIPPDRRLQADLLDDAALHAAVQRAQPQAVVHLAAIAFVGHGSADDLYRVNVMGTRHLLHALAQLPVPPRCVLLASSANVYGNGQAGALPETAPLHPANDYAVSKLAMEHLARLWLPHLPIVLVRPFNYTGRGQSPQFLIAKVVDHVRRRAPVIELGNLDVARDFSDVRDVAQAYARLLDHACAGQAIGQVFNVGAGRTHALREVLERVQAISGHTMAVQVNPAFVRANEVRTLRADTTALEAAIGEWRRHSLDDTLRWMLAD</sequence>
<name>A0A1Y0EJ24_9BURK</name>
<dbReference type="Pfam" id="PF01370">
    <property type="entry name" value="Epimerase"/>
    <property type="match status" value="1"/>
</dbReference>
<organism evidence="2 3">
    <name type="scientific">Comamonas serinivorans</name>
    <dbReference type="NCBI Taxonomy" id="1082851"/>
    <lineage>
        <taxon>Bacteria</taxon>
        <taxon>Pseudomonadati</taxon>
        <taxon>Pseudomonadota</taxon>
        <taxon>Betaproteobacteria</taxon>
        <taxon>Burkholderiales</taxon>
        <taxon>Comamonadaceae</taxon>
        <taxon>Comamonas</taxon>
    </lineage>
</organism>
<protein>
    <submittedName>
        <fullName evidence="2">GDP-mannose 4,6 dehydratase</fullName>
    </submittedName>
</protein>
<evidence type="ECO:0000313" key="2">
    <source>
        <dbReference type="EMBL" id="ARU03643.1"/>
    </source>
</evidence>
<dbReference type="RefSeq" id="WP_087276639.1">
    <property type="nucleotide sequence ID" value="NZ_CP021455.1"/>
</dbReference>
<proteinExistence type="predicted"/>
<dbReference type="PANTHER" id="PTHR43245">
    <property type="entry name" value="BIFUNCTIONAL POLYMYXIN RESISTANCE PROTEIN ARNA"/>
    <property type="match status" value="1"/>
</dbReference>
<evidence type="ECO:0000259" key="1">
    <source>
        <dbReference type="Pfam" id="PF01370"/>
    </source>
</evidence>